<name>A0A926HYW5_9FIRM</name>
<organism evidence="4 5">
    <name type="scientific">Congzhengia minquanensis</name>
    <dbReference type="NCBI Taxonomy" id="2763657"/>
    <lineage>
        <taxon>Bacteria</taxon>
        <taxon>Bacillati</taxon>
        <taxon>Bacillota</taxon>
        <taxon>Clostridia</taxon>
        <taxon>Eubacteriales</taxon>
        <taxon>Oscillospiraceae</taxon>
        <taxon>Congzhengia</taxon>
    </lineage>
</organism>
<protein>
    <submittedName>
        <fullName evidence="4">3-oxoacyl-ACP reductase FabG</fullName>
    </submittedName>
</protein>
<proteinExistence type="inferred from homology"/>
<dbReference type="PRINTS" id="PR00080">
    <property type="entry name" value="SDRFAMILY"/>
</dbReference>
<comment type="caution">
    <text evidence="4">The sequence shown here is derived from an EMBL/GenBank/DDBJ whole genome shotgun (WGS) entry which is preliminary data.</text>
</comment>
<accession>A0A926HYW5</accession>
<dbReference type="RefSeq" id="WP_249311732.1">
    <property type="nucleotide sequence ID" value="NZ_JACRSU010000002.1"/>
</dbReference>
<evidence type="ECO:0000313" key="4">
    <source>
        <dbReference type="EMBL" id="MBC8540560.1"/>
    </source>
</evidence>
<dbReference type="Pfam" id="PF13561">
    <property type="entry name" value="adh_short_C2"/>
    <property type="match status" value="1"/>
</dbReference>
<dbReference type="SUPFAM" id="SSF51735">
    <property type="entry name" value="NAD(P)-binding Rossmann-fold domains"/>
    <property type="match status" value="1"/>
</dbReference>
<evidence type="ECO:0000256" key="2">
    <source>
        <dbReference type="ARBA" id="ARBA00023002"/>
    </source>
</evidence>
<evidence type="ECO:0000256" key="1">
    <source>
        <dbReference type="ARBA" id="ARBA00006484"/>
    </source>
</evidence>
<dbReference type="InterPro" id="IPR002347">
    <property type="entry name" value="SDR_fam"/>
</dbReference>
<dbReference type="PRINTS" id="PR00081">
    <property type="entry name" value="GDHRDH"/>
</dbReference>
<dbReference type="GO" id="GO:0008202">
    <property type="term" value="P:steroid metabolic process"/>
    <property type="evidence" value="ECO:0007669"/>
    <property type="project" value="UniProtKB-KW"/>
</dbReference>
<dbReference type="Gene3D" id="3.40.50.720">
    <property type="entry name" value="NAD(P)-binding Rossmann-like Domain"/>
    <property type="match status" value="1"/>
</dbReference>
<evidence type="ECO:0000256" key="3">
    <source>
        <dbReference type="ARBA" id="ARBA00023221"/>
    </source>
</evidence>
<gene>
    <name evidence="4" type="primary">fabG</name>
    <name evidence="4" type="ORF">H8698_06185</name>
</gene>
<keyword evidence="5" id="KW-1185">Reference proteome</keyword>
<keyword evidence="2" id="KW-0560">Oxidoreductase</keyword>
<dbReference type="PANTHER" id="PTHR42879:SF2">
    <property type="entry name" value="3-OXOACYL-[ACYL-CARRIER-PROTEIN] REDUCTASE FABG"/>
    <property type="match status" value="1"/>
</dbReference>
<dbReference type="NCBIfam" id="NF009466">
    <property type="entry name" value="PRK12826.1-2"/>
    <property type="match status" value="1"/>
</dbReference>
<keyword evidence="3" id="KW-0443">Lipid metabolism</keyword>
<dbReference type="Proteomes" id="UP000611762">
    <property type="component" value="Unassembled WGS sequence"/>
</dbReference>
<dbReference type="GO" id="GO:0016491">
    <property type="term" value="F:oxidoreductase activity"/>
    <property type="evidence" value="ECO:0007669"/>
    <property type="project" value="UniProtKB-KW"/>
</dbReference>
<dbReference type="FunFam" id="3.40.50.720:FF:000173">
    <property type="entry name" value="3-oxoacyl-[acyl-carrier protein] reductase"/>
    <property type="match status" value="1"/>
</dbReference>
<sequence length="245" mass="25614">MKKTVLITGASRGIGAAAAVYFAQNGFDVGINFLKEEKSAKNVLQQVTSLGRKGVLLQADVADPSQAAEMVERAASCFNGIGVLVNNAGVAKQSLFTDVTFEEWNRMFAVNVGGMFNTTASVVPLMVHEKQGAIVNVSSIWGICGASCEVHYSAAKAAVIGASKALAKELAPSNIRVNCVAPGVIDTDMNSNLLPEDLECLKEETPLGIIGTALDVAKSIFFLASDSLAPFITGQVLSPNGGFIM</sequence>
<dbReference type="PANTHER" id="PTHR42879">
    <property type="entry name" value="3-OXOACYL-(ACYL-CARRIER-PROTEIN) REDUCTASE"/>
    <property type="match status" value="1"/>
</dbReference>
<dbReference type="AlphaFoldDB" id="A0A926HYW5"/>
<comment type="similarity">
    <text evidence="1">Belongs to the short-chain dehydrogenases/reductases (SDR) family.</text>
</comment>
<dbReference type="EMBL" id="JACRSU010000002">
    <property type="protein sequence ID" value="MBC8540560.1"/>
    <property type="molecule type" value="Genomic_DNA"/>
</dbReference>
<dbReference type="InterPro" id="IPR050259">
    <property type="entry name" value="SDR"/>
</dbReference>
<reference evidence="4" key="1">
    <citation type="submission" date="2020-08" db="EMBL/GenBank/DDBJ databases">
        <title>Genome public.</title>
        <authorList>
            <person name="Liu C."/>
            <person name="Sun Q."/>
        </authorList>
    </citation>
    <scope>NUCLEOTIDE SEQUENCE</scope>
    <source>
        <strain evidence="4">H8</strain>
    </source>
</reference>
<dbReference type="InterPro" id="IPR036291">
    <property type="entry name" value="NAD(P)-bd_dom_sf"/>
</dbReference>
<keyword evidence="3" id="KW-0753">Steroid metabolism</keyword>
<evidence type="ECO:0000313" key="5">
    <source>
        <dbReference type="Proteomes" id="UP000611762"/>
    </source>
</evidence>